<dbReference type="Proteomes" id="UP000187608">
    <property type="component" value="Unassembled WGS sequence"/>
</dbReference>
<dbReference type="SMART" id="SM00646">
    <property type="entry name" value="Ami_3"/>
    <property type="match status" value="1"/>
</dbReference>
<dbReference type="Pfam" id="PF01520">
    <property type="entry name" value="Amidase_3"/>
    <property type="match status" value="1"/>
</dbReference>
<keyword evidence="5" id="KW-1185">Reference proteome</keyword>
<name>A0A1N7JF86_9BACI</name>
<sequence length="327" mass="34203">MDATSLLMREAPADGAAVLGAIPGGQTVTVQEEKYGWANVDYNGQNGWVAGYYLVSNGSDHSSSGNVSGTVTVKADSVRLRSGPGTENRILGVTSDGDSYRKLAKENGWVKVRLGDGSAAWIAGFLTSEGNSSGATASSTPSASSSPAVSSIGKATIVVDAGHGGYEPGAIGRDGTLEKDLTLATAQTVASALRYAGAEVIMTRTSNRYVSLPGRAGLAATYNADAFVSVHYNSSRSENARGISSFYYGSPSLAGAIQDRLVARTSYQDDGTRHGDFHVLRENSSPAVLLELGYVSNAYELSRAKTRDHREQVAQAVTEGVRNYLAD</sequence>
<evidence type="ECO:0000256" key="2">
    <source>
        <dbReference type="ARBA" id="ARBA00023316"/>
    </source>
</evidence>
<dbReference type="GO" id="GO:0009253">
    <property type="term" value="P:peptidoglycan catabolic process"/>
    <property type="evidence" value="ECO:0007669"/>
    <property type="project" value="InterPro"/>
</dbReference>
<dbReference type="RefSeq" id="WP_076558887.1">
    <property type="nucleotide sequence ID" value="NZ_FTOC01000005.1"/>
</dbReference>
<dbReference type="CDD" id="cd02696">
    <property type="entry name" value="MurNAc-LAA"/>
    <property type="match status" value="1"/>
</dbReference>
<dbReference type="SMART" id="SM00287">
    <property type="entry name" value="SH3b"/>
    <property type="match status" value="2"/>
</dbReference>
<organism evidence="4 5">
    <name type="scientific">Salimicrobium flavidum</name>
    <dbReference type="NCBI Taxonomy" id="570947"/>
    <lineage>
        <taxon>Bacteria</taxon>
        <taxon>Bacillati</taxon>
        <taxon>Bacillota</taxon>
        <taxon>Bacilli</taxon>
        <taxon>Bacillales</taxon>
        <taxon>Bacillaceae</taxon>
        <taxon>Salimicrobium</taxon>
    </lineage>
</organism>
<dbReference type="GO" id="GO:0071555">
    <property type="term" value="P:cell wall organization"/>
    <property type="evidence" value="ECO:0007669"/>
    <property type="project" value="UniProtKB-KW"/>
</dbReference>
<evidence type="ECO:0000313" key="5">
    <source>
        <dbReference type="Proteomes" id="UP000187608"/>
    </source>
</evidence>
<dbReference type="PANTHER" id="PTHR30404:SF0">
    <property type="entry name" value="N-ACETYLMURAMOYL-L-ALANINE AMIDASE AMIC"/>
    <property type="match status" value="1"/>
</dbReference>
<evidence type="ECO:0000313" key="4">
    <source>
        <dbReference type="EMBL" id="SIS47968.1"/>
    </source>
</evidence>
<reference evidence="5" key="1">
    <citation type="submission" date="2017-01" db="EMBL/GenBank/DDBJ databases">
        <authorList>
            <person name="Varghese N."/>
            <person name="Submissions S."/>
        </authorList>
    </citation>
    <scope>NUCLEOTIDE SEQUENCE [LARGE SCALE GENOMIC DNA]</scope>
    <source>
        <strain evidence="5">DSM 23127</strain>
    </source>
</reference>
<dbReference type="SUPFAM" id="SSF53187">
    <property type="entry name" value="Zn-dependent exopeptidases"/>
    <property type="match status" value="1"/>
</dbReference>
<dbReference type="Pfam" id="PF08239">
    <property type="entry name" value="SH3_3"/>
    <property type="match status" value="2"/>
</dbReference>
<dbReference type="PROSITE" id="PS51781">
    <property type="entry name" value="SH3B"/>
    <property type="match status" value="2"/>
</dbReference>
<dbReference type="Gene3D" id="3.40.630.40">
    <property type="entry name" value="Zn-dependent exopeptidases"/>
    <property type="match status" value="1"/>
</dbReference>
<dbReference type="OrthoDB" id="9806267at2"/>
<dbReference type="GO" id="GO:0008745">
    <property type="term" value="F:N-acetylmuramoyl-L-alanine amidase activity"/>
    <property type="evidence" value="ECO:0007669"/>
    <property type="project" value="InterPro"/>
</dbReference>
<accession>A0A1N7JF86</accession>
<dbReference type="GO" id="GO:0030288">
    <property type="term" value="C:outer membrane-bounded periplasmic space"/>
    <property type="evidence" value="ECO:0007669"/>
    <property type="project" value="TreeGrafter"/>
</dbReference>
<dbReference type="AlphaFoldDB" id="A0A1N7JF86"/>
<feature type="domain" description="SH3b" evidence="3">
    <location>
        <begin position="68"/>
        <end position="130"/>
    </location>
</feature>
<evidence type="ECO:0000256" key="1">
    <source>
        <dbReference type="ARBA" id="ARBA00022801"/>
    </source>
</evidence>
<keyword evidence="2" id="KW-0961">Cell wall biogenesis/degradation</keyword>
<protein>
    <submittedName>
        <fullName evidence="4">N-acetylmuramoyl-L-alanine amidase</fullName>
    </submittedName>
</protein>
<dbReference type="EMBL" id="FTOC01000005">
    <property type="protein sequence ID" value="SIS47968.1"/>
    <property type="molecule type" value="Genomic_DNA"/>
</dbReference>
<gene>
    <name evidence="4" type="ORF">SAMN05421687_105188</name>
</gene>
<dbReference type="PANTHER" id="PTHR30404">
    <property type="entry name" value="N-ACETYLMURAMOYL-L-ALANINE AMIDASE"/>
    <property type="match status" value="1"/>
</dbReference>
<dbReference type="InterPro" id="IPR003646">
    <property type="entry name" value="SH3-like_bac-type"/>
</dbReference>
<proteinExistence type="predicted"/>
<feature type="domain" description="SH3b" evidence="3">
    <location>
        <begin position="1"/>
        <end position="58"/>
    </location>
</feature>
<dbReference type="InterPro" id="IPR002508">
    <property type="entry name" value="MurNAc-LAA_cat"/>
</dbReference>
<keyword evidence="1" id="KW-0378">Hydrolase</keyword>
<dbReference type="Gene3D" id="2.30.30.40">
    <property type="entry name" value="SH3 Domains"/>
    <property type="match status" value="2"/>
</dbReference>
<dbReference type="STRING" id="570947.SAMN05421687_105188"/>
<evidence type="ECO:0000259" key="3">
    <source>
        <dbReference type="PROSITE" id="PS51781"/>
    </source>
</evidence>
<dbReference type="InterPro" id="IPR050695">
    <property type="entry name" value="N-acetylmuramoyl_amidase_3"/>
</dbReference>